<evidence type="ECO:0000256" key="7">
    <source>
        <dbReference type="ARBA" id="ARBA00023002"/>
    </source>
</evidence>
<evidence type="ECO:0000256" key="6">
    <source>
        <dbReference type="ARBA" id="ARBA00022857"/>
    </source>
</evidence>
<accession>A0ABT3Z8R8</accession>
<reference evidence="12" key="1">
    <citation type="submission" date="2022-10" db="EMBL/GenBank/DDBJ databases">
        <title>Hoeflea sp. G2-23, isolated from marine algae.</title>
        <authorList>
            <person name="Kristyanto S."/>
            <person name="Kim J.M."/>
            <person name="Jeon C.O."/>
        </authorList>
    </citation>
    <scope>NUCLEOTIDE SEQUENCE</scope>
    <source>
        <strain evidence="12">G2-23</strain>
    </source>
</reference>
<comment type="caution">
    <text evidence="12">The sequence shown here is derived from an EMBL/GenBank/DDBJ whole genome shotgun (WGS) entry which is preliminary data.</text>
</comment>
<dbReference type="SUPFAM" id="SSF51735">
    <property type="entry name" value="NAD(P)-binding Rossmann-fold domains"/>
    <property type="match status" value="1"/>
</dbReference>
<dbReference type="InterPro" id="IPR036291">
    <property type="entry name" value="NAD(P)-bd_dom_sf"/>
</dbReference>
<dbReference type="PANTHER" id="PTHR21708:SF26">
    <property type="entry name" value="2-DEHYDROPANTOATE 2-REDUCTASE"/>
    <property type="match status" value="1"/>
</dbReference>
<evidence type="ECO:0000256" key="1">
    <source>
        <dbReference type="ARBA" id="ARBA00004994"/>
    </source>
</evidence>
<dbReference type="EC" id="1.1.1.169" evidence="3"/>
<dbReference type="EMBL" id="JAOVZR010000001">
    <property type="protein sequence ID" value="MCY0148177.1"/>
    <property type="molecule type" value="Genomic_DNA"/>
</dbReference>
<evidence type="ECO:0000256" key="8">
    <source>
        <dbReference type="ARBA" id="ARBA00032024"/>
    </source>
</evidence>
<keyword evidence="6" id="KW-0521">NADP</keyword>
<dbReference type="Pfam" id="PF08546">
    <property type="entry name" value="ApbA_C"/>
    <property type="match status" value="1"/>
</dbReference>
<dbReference type="Gene3D" id="1.10.1040.10">
    <property type="entry name" value="N-(1-d-carboxylethyl)-l-norvaline Dehydrogenase, domain 2"/>
    <property type="match status" value="1"/>
</dbReference>
<proteinExistence type="inferred from homology"/>
<dbReference type="RefSeq" id="WP_267653752.1">
    <property type="nucleotide sequence ID" value="NZ_JAOVZR010000001.1"/>
</dbReference>
<feature type="domain" description="Ketopantoate reductase N-terminal" evidence="10">
    <location>
        <begin position="50"/>
        <end position="200"/>
    </location>
</feature>
<feature type="domain" description="Ketopantoate reductase C-terminal" evidence="11">
    <location>
        <begin position="226"/>
        <end position="347"/>
    </location>
</feature>
<evidence type="ECO:0000256" key="2">
    <source>
        <dbReference type="ARBA" id="ARBA00007870"/>
    </source>
</evidence>
<dbReference type="InterPro" id="IPR008927">
    <property type="entry name" value="6-PGluconate_DH-like_C_sf"/>
</dbReference>
<name>A0ABT3Z8R8_9HYPH</name>
<comment type="similarity">
    <text evidence="2">Belongs to the ketopantoate reductase family.</text>
</comment>
<evidence type="ECO:0000256" key="4">
    <source>
        <dbReference type="ARBA" id="ARBA00019465"/>
    </source>
</evidence>
<dbReference type="InterPro" id="IPR003710">
    <property type="entry name" value="ApbA"/>
</dbReference>
<dbReference type="InterPro" id="IPR051402">
    <property type="entry name" value="KPR-Related"/>
</dbReference>
<dbReference type="PANTHER" id="PTHR21708">
    <property type="entry name" value="PROBABLE 2-DEHYDROPANTOATE 2-REDUCTASE"/>
    <property type="match status" value="1"/>
</dbReference>
<dbReference type="InterPro" id="IPR013332">
    <property type="entry name" value="KPR_N"/>
</dbReference>
<evidence type="ECO:0000313" key="12">
    <source>
        <dbReference type="EMBL" id="MCY0148177.1"/>
    </source>
</evidence>
<evidence type="ECO:0000256" key="3">
    <source>
        <dbReference type="ARBA" id="ARBA00013014"/>
    </source>
</evidence>
<evidence type="ECO:0000256" key="9">
    <source>
        <dbReference type="ARBA" id="ARBA00048793"/>
    </source>
</evidence>
<dbReference type="SUPFAM" id="SSF48179">
    <property type="entry name" value="6-phosphogluconate dehydrogenase C-terminal domain-like"/>
    <property type="match status" value="1"/>
</dbReference>
<comment type="catalytic activity">
    <reaction evidence="9">
        <text>(R)-pantoate + NADP(+) = 2-dehydropantoate + NADPH + H(+)</text>
        <dbReference type="Rhea" id="RHEA:16233"/>
        <dbReference type="ChEBI" id="CHEBI:11561"/>
        <dbReference type="ChEBI" id="CHEBI:15378"/>
        <dbReference type="ChEBI" id="CHEBI:15980"/>
        <dbReference type="ChEBI" id="CHEBI:57783"/>
        <dbReference type="ChEBI" id="CHEBI:58349"/>
        <dbReference type="EC" id="1.1.1.169"/>
    </reaction>
</comment>
<dbReference type="InterPro" id="IPR013752">
    <property type="entry name" value="KPA_reductase"/>
</dbReference>
<keyword evidence="7" id="KW-0560">Oxidoreductase</keyword>
<dbReference type="InterPro" id="IPR013328">
    <property type="entry name" value="6PGD_dom2"/>
</dbReference>
<evidence type="ECO:0000259" key="10">
    <source>
        <dbReference type="Pfam" id="PF02558"/>
    </source>
</evidence>
<evidence type="ECO:0000259" key="11">
    <source>
        <dbReference type="Pfam" id="PF08546"/>
    </source>
</evidence>
<protein>
    <recommendedName>
        <fullName evidence="4">2-dehydropantoate 2-reductase</fullName>
        <ecNumber evidence="3">1.1.1.169</ecNumber>
    </recommendedName>
    <alternativeName>
        <fullName evidence="8">Ketopantoate reductase</fullName>
    </alternativeName>
</protein>
<keyword evidence="13" id="KW-1185">Reference proteome</keyword>
<dbReference type="NCBIfam" id="TIGR00745">
    <property type="entry name" value="apbA_panE"/>
    <property type="match status" value="1"/>
</dbReference>
<evidence type="ECO:0000256" key="5">
    <source>
        <dbReference type="ARBA" id="ARBA00022655"/>
    </source>
</evidence>
<dbReference type="Proteomes" id="UP001073227">
    <property type="component" value="Unassembled WGS sequence"/>
</dbReference>
<sequence length="356" mass="38452">MTQGYDFTHPAKPSFQGEKQVPLTGLWFAFMDFLVNRLANYKFEVLNMKVAVMGAGGVGGFYGAKLAEAGHDVSFIARGAHLEAIREKGLLIENITDGTSQKYDVMATEKPADIGKVDFLLFAVKMWDMEAAIETVKVVVGDNTSILSLQNGVIKDIILKQRFDEKAVLGGVGYVATAITRPGVVGQTGDLQKITIGEYDQSVSDRVRTIVASFASTGIEAKASSDIEKVLWEKYVFLVGLSAATAATRLPIGILRKTPETRQLLRQIIAEAVAVGRARGVHLPEDYADDRMRFVDTLPDAMKASMLHDLEAGKPMELRWLSGGIVDLGREVGVPTPANEFILAVLAPLAEGPAAA</sequence>
<gene>
    <name evidence="12" type="ORF">OEG84_10740</name>
</gene>
<dbReference type="Gene3D" id="3.40.50.720">
    <property type="entry name" value="NAD(P)-binding Rossmann-like Domain"/>
    <property type="match status" value="1"/>
</dbReference>
<evidence type="ECO:0000313" key="13">
    <source>
        <dbReference type="Proteomes" id="UP001073227"/>
    </source>
</evidence>
<dbReference type="Pfam" id="PF02558">
    <property type="entry name" value="ApbA"/>
    <property type="match status" value="1"/>
</dbReference>
<keyword evidence="5" id="KW-0566">Pantothenate biosynthesis</keyword>
<comment type="pathway">
    <text evidence="1">Cofactor biosynthesis; (R)-pantothenate biosynthesis; (R)-pantoate from 3-methyl-2-oxobutanoate: step 2/2.</text>
</comment>
<organism evidence="12 13">
    <name type="scientific">Hoeflea algicola</name>
    <dbReference type="NCBI Taxonomy" id="2983763"/>
    <lineage>
        <taxon>Bacteria</taxon>
        <taxon>Pseudomonadati</taxon>
        <taxon>Pseudomonadota</taxon>
        <taxon>Alphaproteobacteria</taxon>
        <taxon>Hyphomicrobiales</taxon>
        <taxon>Rhizobiaceae</taxon>
        <taxon>Hoeflea</taxon>
    </lineage>
</organism>